<organism evidence="1 2">
    <name type="scientific">Maritalea myrionectae</name>
    <dbReference type="NCBI Taxonomy" id="454601"/>
    <lineage>
        <taxon>Bacteria</taxon>
        <taxon>Pseudomonadati</taxon>
        <taxon>Pseudomonadota</taxon>
        <taxon>Alphaproteobacteria</taxon>
        <taxon>Hyphomicrobiales</taxon>
        <taxon>Devosiaceae</taxon>
        <taxon>Maritalea</taxon>
    </lineage>
</organism>
<gene>
    <name evidence="1" type="ORF">MXMO3_01782</name>
</gene>
<dbReference type="KEGG" id="mmyr:MXMO3_01782"/>
<dbReference type="EMBL" id="CP021330">
    <property type="protein sequence ID" value="AVX04307.1"/>
    <property type="molecule type" value="Genomic_DNA"/>
</dbReference>
<name>A0A2R4ME44_9HYPH</name>
<dbReference type="AlphaFoldDB" id="A0A2R4ME44"/>
<reference evidence="1 2" key="1">
    <citation type="submission" date="2017-05" db="EMBL/GenBank/DDBJ databases">
        <title>Genome Analysis of Maritalea myrionectae HL2708#5.</title>
        <authorList>
            <consortium name="Cotde Inc.-PKNU"/>
            <person name="Jang D."/>
            <person name="Oh H.-M."/>
        </authorList>
    </citation>
    <scope>NUCLEOTIDE SEQUENCE [LARGE SCALE GENOMIC DNA]</scope>
    <source>
        <strain evidence="1 2">HL2708#5</strain>
    </source>
</reference>
<keyword evidence="2" id="KW-1185">Reference proteome</keyword>
<evidence type="ECO:0000313" key="1">
    <source>
        <dbReference type="EMBL" id="AVX04307.1"/>
    </source>
</evidence>
<proteinExistence type="predicted"/>
<dbReference type="RefSeq" id="WP_117395642.1">
    <property type="nucleotide sequence ID" value="NZ_CP021330.1"/>
</dbReference>
<dbReference type="Proteomes" id="UP000258927">
    <property type="component" value="Chromosome"/>
</dbReference>
<protein>
    <submittedName>
        <fullName evidence="1">Uncharacterized protein</fullName>
    </submittedName>
</protein>
<evidence type="ECO:0000313" key="2">
    <source>
        <dbReference type="Proteomes" id="UP000258927"/>
    </source>
</evidence>
<sequence>MIPVTASDCREKIKIYTKRRWPLDNDKSAAPKLQIAINNILRDMTGDDEDRQSISVRRAKSYLNGESSAKLRGWEVAAIRELLEGATDDEKQLFDEIEELRAVIARQGKIIDRLTHWMDSQGS</sequence>
<accession>A0A2R4ME44</accession>